<sequence>LPIDHFCMCIERFFLRKDPRSLRFEPTTLSLVLLHSCTFTAAAIWPYSSSYYLIHVNNHLHGGDLFTCILFVFPQITTRDCTVTPP</sequence>
<name>A0A0P6JS16_AEDAE</name>
<protein>
    <submittedName>
        <fullName evidence="1">Putative membrane protein</fullName>
    </submittedName>
</protein>
<evidence type="ECO:0000313" key="1">
    <source>
        <dbReference type="EMBL" id="JAN95150.1"/>
    </source>
</evidence>
<feature type="non-terminal residue" evidence="1">
    <location>
        <position position="1"/>
    </location>
</feature>
<proteinExistence type="evidence at transcript level"/>
<accession>A0A0P6JS16</accession>
<dbReference type="AlphaFoldDB" id="A0A0P6JS16"/>
<reference evidence="1" key="1">
    <citation type="journal article" date="2016" name="PLoS ONE">
        <title>A Deep Insight into the Sialome of Male and Female Aedes aegypti Mosquitoes.</title>
        <authorList>
            <person name="Ribeiro J.M."/>
            <person name="Martin-Martin I."/>
            <person name="Arca B."/>
            <person name="Calvo E."/>
        </authorList>
    </citation>
    <scope>NUCLEOTIDE SEQUENCE</scope>
    <source>
        <strain evidence="1">Liverpool</strain>
        <tissue evidence="1">Salivary glands</tissue>
    </source>
</reference>
<dbReference type="EMBL" id="GDUN01000769">
    <property type="protein sequence ID" value="JAN95150.1"/>
    <property type="molecule type" value="mRNA"/>
</dbReference>
<organism evidence="1">
    <name type="scientific">Aedes aegypti</name>
    <name type="common">Yellowfever mosquito</name>
    <name type="synonym">Culex aegypti</name>
    <dbReference type="NCBI Taxonomy" id="7159"/>
    <lineage>
        <taxon>Eukaryota</taxon>
        <taxon>Metazoa</taxon>
        <taxon>Ecdysozoa</taxon>
        <taxon>Arthropoda</taxon>
        <taxon>Hexapoda</taxon>
        <taxon>Insecta</taxon>
        <taxon>Pterygota</taxon>
        <taxon>Neoptera</taxon>
        <taxon>Endopterygota</taxon>
        <taxon>Diptera</taxon>
        <taxon>Nematocera</taxon>
        <taxon>Culicoidea</taxon>
        <taxon>Culicidae</taxon>
        <taxon>Culicinae</taxon>
        <taxon>Aedini</taxon>
        <taxon>Aedes</taxon>
        <taxon>Stegomyia</taxon>
    </lineage>
</organism>